<accession>A0A212LW43</accession>
<evidence type="ECO:0000313" key="2">
    <source>
        <dbReference type="EMBL" id="SCM81690.1"/>
    </source>
</evidence>
<dbReference type="RefSeq" id="WP_288184642.1">
    <property type="nucleotide sequence ID" value="NZ_LT608335.1"/>
</dbReference>
<dbReference type="EMBL" id="FMJE01000004">
    <property type="protein sequence ID" value="SCM81688.1"/>
    <property type="molecule type" value="Genomic_DNA"/>
</dbReference>
<dbReference type="Gene3D" id="3.40.50.11440">
    <property type="match status" value="1"/>
</dbReference>
<protein>
    <submittedName>
        <fullName evidence="2">Uncharacterized protein</fullName>
    </submittedName>
</protein>
<gene>
    <name evidence="1" type="ORF">KL86SPO_40172</name>
    <name evidence="2" type="ORF">KL86SPO_40174</name>
</gene>
<proteinExistence type="predicted"/>
<organism evidence="2">
    <name type="scientific">uncultured Sporomusa sp</name>
    <dbReference type="NCBI Taxonomy" id="307249"/>
    <lineage>
        <taxon>Bacteria</taxon>
        <taxon>Bacillati</taxon>
        <taxon>Bacillota</taxon>
        <taxon>Negativicutes</taxon>
        <taxon>Selenomonadales</taxon>
        <taxon>Sporomusaceae</taxon>
        <taxon>Sporomusa</taxon>
        <taxon>environmental samples</taxon>
    </lineage>
</organism>
<dbReference type="EMBL" id="FMJE01000004">
    <property type="protein sequence ID" value="SCM81690.1"/>
    <property type="molecule type" value="Genomic_DNA"/>
</dbReference>
<dbReference type="AlphaFoldDB" id="A0A212LW43"/>
<evidence type="ECO:0000313" key="1">
    <source>
        <dbReference type="EMBL" id="SCM81688.1"/>
    </source>
</evidence>
<sequence>MKQELYLIKDMEKPDKLELADIFRHIDDGFRCQTAGKSLAGKKIGVLSGSRGICNIKEIVKHVVCLLQAAGAEVVVLPAMGSHGGATAEGQKAVLADYGITEEYLGVPIVSGMKVEQVGNVNGHPVYVDKNAMALDGVVPVNRVKAHTDFHGPHESGVVKMLTIGIGKQAQAEAVHRHGIRGLRELIPKVSAVVQKRIPLIAAVAIVENKFDETAIIEVLGADNIFAREQELLVLSKKLLPRIPFDNLDVLVVQEMGKNISGVGIDPNVTKRMRIEEVIDEPGGPKRIVALDLTKESGGNAVGLGIPDVITERLYNKVDFKKTYINTITSGFLERCFVPVKMPDDYQAVRVALKTCGRAVNWDSARIVFIKNTLSLSEMYISPALIKETPSEYVVENTAVTEVFNSNGNLMLSWSATN</sequence>
<reference evidence="2" key="1">
    <citation type="submission" date="2016-08" db="EMBL/GenBank/DDBJ databases">
        <authorList>
            <person name="Seilhamer J.J."/>
        </authorList>
    </citation>
    <scope>NUCLEOTIDE SEQUENCE</scope>
    <source>
        <strain evidence="2">86</strain>
    </source>
</reference>
<name>A0A212LW43_9FIRM</name>